<gene>
    <name evidence="2" type="ORF">ORF099R</name>
</gene>
<dbReference type="EMBL" id="AY521625">
    <property type="protein sequence ID" value="AAS18114.1"/>
    <property type="molecule type" value="Genomic_DNA"/>
</dbReference>
<proteinExistence type="predicted"/>
<protein>
    <submittedName>
        <fullName evidence="2">Uncharacterized protein</fullName>
    </submittedName>
</protein>
<dbReference type="RefSeq" id="YP_164194.1">
    <property type="nucleotide sequence ID" value="NC_006549.1"/>
</dbReference>
<feature type="region of interest" description="Disordered" evidence="1">
    <location>
        <begin position="1"/>
        <end position="52"/>
    </location>
</feature>
<dbReference type="KEGG" id="vg:3197108"/>
<sequence>MPVSDKDTEKDCVANKVKEDAADLETMDSSRSGKSPKAKTSETKRNDFPARSDLESAASLRDVLCFMKSAVDRFESLSNCER</sequence>
<accession>Q5YFG6</accession>
<organism evidence="2 3">
    <name type="scientific">Singapore grouper iridovirus</name>
    <dbReference type="NCBI Taxonomy" id="262968"/>
    <lineage>
        <taxon>Viruses</taxon>
        <taxon>Varidnaviria</taxon>
        <taxon>Bamfordvirae</taxon>
        <taxon>Nucleocytoviricota</taxon>
        <taxon>Megaviricetes</taxon>
        <taxon>Pimascovirales</taxon>
        <taxon>Pimascovirales incertae sedis</taxon>
        <taxon>Iridoviridae</taxon>
        <taxon>Alphairidovirinae</taxon>
        <taxon>Ranavirus</taxon>
        <taxon>Ranavirus epinephelus1</taxon>
    </lineage>
</organism>
<evidence type="ECO:0000313" key="3">
    <source>
        <dbReference type="Proteomes" id="UP000172127"/>
    </source>
</evidence>
<feature type="compositionally biased region" description="Basic and acidic residues" evidence="1">
    <location>
        <begin position="1"/>
        <end position="21"/>
    </location>
</feature>
<evidence type="ECO:0000256" key="1">
    <source>
        <dbReference type="SAM" id="MobiDB-lite"/>
    </source>
</evidence>
<reference evidence="2 3" key="1">
    <citation type="journal article" date="2004" name="J. Virol.">
        <title>Functional genomics analysis of Singapore grouper iridovirus: complete sequence determination and proteomic analysis.</title>
        <authorList>
            <person name="Song W.J."/>
            <person name="Qin Q.W."/>
            <person name="Qiu J."/>
            <person name="Huang C.H."/>
            <person name="Wang F."/>
            <person name="Hew C.L."/>
        </authorList>
    </citation>
    <scope>NUCLEOTIDE SEQUENCE [LARGE SCALE GENOMIC DNA]</scope>
</reference>
<dbReference type="GeneID" id="3197108"/>
<dbReference type="Proteomes" id="UP000172127">
    <property type="component" value="Segment"/>
</dbReference>
<keyword evidence="3" id="KW-1185">Reference proteome</keyword>
<name>Q5YFG6_9VIRU</name>
<evidence type="ECO:0000313" key="2">
    <source>
        <dbReference type="EMBL" id="AAS18114.1"/>
    </source>
</evidence>
<feature type="compositionally biased region" description="Basic and acidic residues" evidence="1">
    <location>
        <begin position="39"/>
        <end position="52"/>
    </location>
</feature>